<dbReference type="CDD" id="cd07422">
    <property type="entry name" value="MPP_ApaH"/>
    <property type="match status" value="1"/>
</dbReference>
<organism evidence="7 8">
    <name type="scientific">Sessilibacter corallicola</name>
    <dbReference type="NCBI Taxonomy" id="2904075"/>
    <lineage>
        <taxon>Bacteria</taxon>
        <taxon>Pseudomonadati</taxon>
        <taxon>Pseudomonadota</taxon>
        <taxon>Gammaproteobacteria</taxon>
        <taxon>Cellvibrionales</taxon>
        <taxon>Cellvibrionaceae</taxon>
        <taxon>Sessilibacter</taxon>
    </lineage>
</organism>
<dbReference type="InterPro" id="IPR004617">
    <property type="entry name" value="ApaH"/>
</dbReference>
<evidence type="ECO:0000256" key="4">
    <source>
        <dbReference type="ARBA" id="ARBA00049417"/>
    </source>
</evidence>
<evidence type="ECO:0000256" key="3">
    <source>
        <dbReference type="ARBA" id="ARBA00022801"/>
    </source>
</evidence>
<name>A0ABQ0A547_9GAMM</name>
<dbReference type="RefSeq" id="WP_353301619.1">
    <property type="nucleotide sequence ID" value="NZ_BAABWN010000002.1"/>
</dbReference>
<reference evidence="7 8" key="1">
    <citation type="submission" date="2024-04" db="EMBL/GenBank/DDBJ databases">
        <title>Draft genome sequence of Sessilibacter corallicola NBRC 116591.</title>
        <authorList>
            <person name="Miyakawa T."/>
            <person name="Kusuya Y."/>
            <person name="Miura T."/>
        </authorList>
    </citation>
    <scope>NUCLEOTIDE SEQUENCE [LARGE SCALE GENOMIC DNA]</scope>
    <source>
        <strain evidence="7 8">KU-00831-HH</strain>
    </source>
</reference>
<dbReference type="NCBIfam" id="TIGR00668">
    <property type="entry name" value="apaH"/>
    <property type="match status" value="1"/>
</dbReference>
<dbReference type="PANTHER" id="PTHR40942:SF4">
    <property type="entry name" value="CYTOCHROME C5"/>
    <property type="match status" value="1"/>
</dbReference>
<dbReference type="Proteomes" id="UP001465153">
    <property type="component" value="Unassembled WGS sequence"/>
</dbReference>
<comment type="similarity">
    <text evidence="2 5">Belongs to the Ap4A hydrolase family.</text>
</comment>
<keyword evidence="8" id="KW-1185">Reference proteome</keyword>
<dbReference type="NCBIfam" id="NF001204">
    <property type="entry name" value="PRK00166.1"/>
    <property type="match status" value="1"/>
</dbReference>
<keyword evidence="3 5" id="KW-0378">Hydrolase</keyword>
<dbReference type="EMBL" id="BAABWN010000002">
    <property type="protein sequence ID" value="GAA6166773.1"/>
    <property type="molecule type" value="Genomic_DNA"/>
</dbReference>
<comment type="function">
    <text evidence="1 5">Hydrolyzes diadenosine 5',5'''-P1,P4-tetraphosphate to yield ADP.</text>
</comment>
<dbReference type="InterPro" id="IPR004843">
    <property type="entry name" value="Calcineurin-like_PHP"/>
</dbReference>
<evidence type="ECO:0000256" key="5">
    <source>
        <dbReference type="HAMAP-Rule" id="MF_00199"/>
    </source>
</evidence>
<sequence>MPTYAVGDLQGCLDPLLSLLREVNFCPEKDKLWLVGDLVNRGPQSLETLRYLYSIRHCVTSVLGNHDLHLIAIYYGKKKHSNSDTLMEIIEADDAQELINWMRSMPLFYWDESFQCGLVHAGLHPNWSLQEALSYSQEVEKVIQSDIAIEEFLNNMYGNSPDQWHSDLGGYTRLRVITNYFTRMRFCNANGKLQLADKGDPDHGPEGYEPWFTHYLANPNSVKLIFGHWAALEGKTGSHKVVGLDTGCVWGQEMTMYRLEDGATFTCSCANLGN</sequence>
<comment type="catalytic activity">
    <reaction evidence="4 5">
        <text>P(1),P(4)-bis(5'-adenosyl) tetraphosphate + H2O = 2 ADP + 2 H(+)</text>
        <dbReference type="Rhea" id="RHEA:24252"/>
        <dbReference type="ChEBI" id="CHEBI:15377"/>
        <dbReference type="ChEBI" id="CHEBI:15378"/>
        <dbReference type="ChEBI" id="CHEBI:58141"/>
        <dbReference type="ChEBI" id="CHEBI:456216"/>
        <dbReference type="EC" id="3.6.1.41"/>
    </reaction>
</comment>
<dbReference type="PIRSF" id="PIRSF000903">
    <property type="entry name" value="B5n-ttraPtase_sm"/>
    <property type="match status" value="1"/>
</dbReference>
<gene>
    <name evidence="5" type="primary">apaH</name>
    <name evidence="7" type="ORF">NBRC116591_05830</name>
</gene>
<protein>
    <recommendedName>
        <fullName evidence="5">Bis(5'-nucleosyl)-tetraphosphatase, symmetrical</fullName>
        <ecNumber evidence="5">3.6.1.41</ecNumber>
    </recommendedName>
    <alternativeName>
        <fullName evidence="5">Ap4A hydrolase</fullName>
    </alternativeName>
    <alternativeName>
        <fullName evidence="5">Diadenosine 5',5'''-P1,P4-tetraphosphate pyrophosphohydrolase</fullName>
    </alternativeName>
    <alternativeName>
        <fullName evidence="5">Diadenosine tetraphosphatase</fullName>
    </alternativeName>
</protein>
<feature type="domain" description="Calcineurin-like phosphoesterase" evidence="6">
    <location>
        <begin position="1"/>
        <end position="168"/>
    </location>
</feature>
<evidence type="ECO:0000256" key="1">
    <source>
        <dbReference type="ARBA" id="ARBA00003413"/>
    </source>
</evidence>
<dbReference type="HAMAP" id="MF_00199">
    <property type="entry name" value="ApaH"/>
    <property type="match status" value="1"/>
</dbReference>
<dbReference type="PANTHER" id="PTHR40942">
    <property type="match status" value="1"/>
</dbReference>
<evidence type="ECO:0000256" key="2">
    <source>
        <dbReference type="ARBA" id="ARBA00005419"/>
    </source>
</evidence>
<dbReference type="SUPFAM" id="SSF56300">
    <property type="entry name" value="Metallo-dependent phosphatases"/>
    <property type="match status" value="1"/>
</dbReference>
<evidence type="ECO:0000313" key="8">
    <source>
        <dbReference type="Proteomes" id="UP001465153"/>
    </source>
</evidence>
<evidence type="ECO:0000313" key="7">
    <source>
        <dbReference type="EMBL" id="GAA6166773.1"/>
    </source>
</evidence>
<dbReference type="EC" id="3.6.1.41" evidence="5"/>
<accession>A0ABQ0A547</accession>
<comment type="caution">
    <text evidence="7">The sequence shown here is derived from an EMBL/GenBank/DDBJ whole genome shotgun (WGS) entry which is preliminary data.</text>
</comment>
<dbReference type="InterPro" id="IPR029052">
    <property type="entry name" value="Metallo-depent_PP-like"/>
</dbReference>
<dbReference type="Gene3D" id="3.60.21.10">
    <property type="match status" value="1"/>
</dbReference>
<dbReference type="Pfam" id="PF00149">
    <property type="entry name" value="Metallophos"/>
    <property type="match status" value="1"/>
</dbReference>
<evidence type="ECO:0000259" key="6">
    <source>
        <dbReference type="Pfam" id="PF00149"/>
    </source>
</evidence>
<proteinExistence type="inferred from homology"/>